<keyword evidence="1" id="KW-1133">Transmembrane helix</keyword>
<accession>A0ABT9FR23</accession>
<keyword evidence="1" id="KW-0472">Membrane</keyword>
<evidence type="ECO:0000313" key="3">
    <source>
        <dbReference type="Proteomes" id="UP001241848"/>
    </source>
</evidence>
<proteinExistence type="predicted"/>
<evidence type="ECO:0008006" key="4">
    <source>
        <dbReference type="Google" id="ProtNLM"/>
    </source>
</evidence>
<feature type="transmembrane region" description="Helical" evidence="1">
    <location>
        <begin position="12"/>
        <end position="29"/>
    </location>
</feature>
<evidence type="ECO:0000313" key="2">
    <source>
        <dbReference type="EMBL" id="MDP4096882.1"/>
    </source>
</evidence>
<sequence>MDWKRKLASRKFWALLAGLVTAGLALFGYSSDSDVTVKIVGLIGAFGSTAIYMLSEAYVDGQAARSNSETKVDKTE</sequence>
<evidence type="ECO:0000256" key="1">
    <source>
        <dbReference type="SAM" id="Phobius"/>
    </source>
</evidence>
<comment type="caution">
    <text evidence="2">The sequence shown here is derived from an EMBL/GenBank/DDBJ whole genome shotgun (WGS) entry which is preliminary data.</text>
</comment>
<dbReference type="Proteomes" id="UP001241848">
    <property type="component" value="Unassembled WGS sequence"/>
</dbReference>
<gene>
    <name evidence="2" type="ORF">OIN60_08870</name>
</gene>
<keyword evidence="1" id="KW-0812">Transmembrane</keyword>
<protein>
    <recommendedName>
        <fullName evidence="4">Holin</fullName>
    </recommendedName>
</protein>
<reference evidence="2 3" key="1">
    <citation type="submission" date="2022-10" db="EMBL/GenBank/DDBJ databases">
        <title>Paenibacillus description and whole genome data of maize root bacterial community.</title>
        <authorList>
            <person name="Marton D."/>
            <person name="Farkas M."/>
            <person name="Cserhati M."/>
        </authorList>
    </citation>
    <scope>NUCLEOTIDE SEQUENCE [LARGE SCALE GENOMIC DNA]</scope>
    <source>
        <strain evidence="2 3">P96</strain>
    </source>
</reference>
<dbReference type="RefSeq" id="WP_305754495.1">
    <property type="nucleotide sequence ID" value="NZ_JAPCKK010000014.1"/>
</dbReference>
<dbReference type="EMBL" id="JAPCKK010000014">
    <property type="protein sequence ID" value="MDP4096882.1"/>
    <property type="molecule type" value="Genomic_DNA"/>
</dbReference>
<feature type="transmembrane region" description="Helical" evidence="1">
    <location>
        <begin position="35"/>
        <end position="55"/>
    </location>
</feature>
<keyword evidence="3" id="KW-1185">Reference proteome</keyword>
<organism evidence="2 3">
    <name type="scientific">Paenibacillus zeirhizosphaerae</name>
    <dbReference type="NCBI Taxonomy" id="2987519"/>
    <lineage>
        <taxon>Bacteria</taxon>
        <taxon>Bacillati</taxon>
        <taxon>Bacillota</taxon>
        <taxon>Bacilli</taxon>
        <taxon>Bacillales</taxon>
        <taxon>Paenibacillaceae</taxon>
        <taxon>Paenibacillus</taxon>
    </lineage>
</organism>
<name>A0ABT9FR23_9BACL</name>